<dbReference type="InterPro" id="IPR000535">
    <property type="entry name" value="MSP_dom"/>
</dbReference>
<keyword evidence="4" id="KW-0812">Transmembrane</keyword>
<feature type="coiled-coil region" evidence="2">
    <location>
        <begin position="293"/>
        <end position="320"/>
    </location>
</feature>
<keyword evidence="4" id="KW-0472">Membrane</keyword>
<dbReference type="FunFam" id="2.60.40.10:FF:000813">
    <property type="entry name" value="Vesicle-associated protein 1-1"/>
    <property type="match status" value="1"/>
</dbReference>
<gene>
    <name evidence="6" type="ORF">MTR67_004634</name>
</gene>
<dbReference type="EMBL" id="CP133612">
    <property type="protein sequence ID" value="WMV11249.1"/>
    <property type="molecule type" value="Genomic_DNA"/>
</dbReference>
<dbReference type="Gene3D" id="2.60.40.10">
    <property type="entry name" value="Immunoglobulins"/>
    <property type="match status" value="1"/>
</dbReference>
<dbReference type="GO" id="GO:0005886">
    <property type="term" value="C:plasma membrane"/>
    <property type="evidence" value="ECO:0007669"/>
    <property type="project" value="TreeGrafter"/>
</dbReference>
<protein>
    <recommendedName>
        <fullName evidence="5">MSP domain-containing protein</fullName>
    </recommendedName>
</protein>
<dbReference type="Proteomes" id="UP001234989">
    <property type="component" value="Chromosome 1"/>
</dbReference>
<dbReference type="GO" id="GO:0005789">
    <property type="term" value="C:endoplasmic reticulum membrane"/>
    <property type="evidence" value="ECO:0007669"/>
    <property type="project" value="InterPro"/>
</dbReference>
<accession>A0AAF0PU97</accession>
<dbReference type="AlphaFoldDB" id="A0AAF0PU97"/>
<keyword evidence="4" id="KW-1133">Transmembrane helix</keyword>
<evidence type="ECO:0000313" key="7">
    <source>
        <dbReference type="Proteomes" id="UP001234989"/>
    </source>
</evidence>
<feature type="domain" description="MSP" evidence="5">
    <location>
        <begin position="6"/>
        <end position="126"/>
    </location>
</feature>
<keyword evidence="2" id="KW-0175">Coiled coil</keyword>
<dbReference type="PANTHER" id="PTHR10809:SF160">
    <property type="entry name" value="VESICLE-ASSOCIATED PROTEIN 1-3"/>
    <property type="match status" value="1"/>
</dbReference>
<dbReference type="InterPro" id="IPR013783">
    <property type="entry name" value="Ig-like_fold"/>
</dbReference>
<feature type="transmembrane region" description="Helical" evidence="4">
    <location>
        <begin position="326"/>
        <end position="348"/>
    </location>
</feature>
<evidence type="ECO:0000256" key="4">
    <source>
        <dbReference type="SAM" id="Phobius"/>
    </source>
</evidence>
<proteinExistence type="inferred from homology"/>
<evidence type="ECO:0000256" key="3">
    <source>
        <dbReference type="SAM" id="MobiDB-lite"/>
    </source>
</evidence>
<reference evidence="6" key="1">
    <citation type="submission" date="2023-08" db="EMBL/GenBank/DDBJ databases">
        <title>A de novo genome assembly of Solanum verrucosum Schlechtendal, a Mexican diploid species geographically isolated from the other diploid A-genome species in potato relatives.</title>
        <authorList>
            <person name="Hosaka K."/>
        </authorList>
    </citation>
    <scope>NUCLEOTIDE SEQUENCE</scope>
    <source>
        <tissue evidence="6">Young leaves</tissue>
    </source>
</reference>
<keyword evidence="7" id="KW-1185">Reference proteome</keyword>
<dbReference type="GO" id="GO:0090158">
    <property type="term" value="P:endoplasmic reticulum membrane organization"/>
    <property type="evidence" value="ECO:0007669"/>
    <property type="project" value="TreeGrafter"/>
</dbReference>
<dbReference type="InterPro" id="IPR008962">
    <property type="entry name" value="PapD-like_sf"/>
</dbReference>
<dbReference type="GO" id="GO:0061817">
    <property type="term" value="P:endoplasmic reticulum-plasma membrane tethering"/>
    <property type="evidence" value="ECO:0007669"/>
    <property type="project" value="TreeGrafter"/>
</dbReference>
<dbReference type="PANTHER" id="PTHR10809">
    <property type="entry name" value="VESICLE-ASSOCIATED MEMBRANE PROTEIN-ASSOCIATED PROTEIN"/>
    <property type="match status" value="1"/>
</dbReference>
<dbReference type="PROSITE" id="PS50202">
    <property type="entry name" value="MSP"/>
    <property type="match status" value="1"/>
</dbReference>
<evidence type="ECO:0000256" key="2">
    <source>
        <dbReference type="SAM" id="Coils"/>
    </source>
</evidence>
<dbReference type="PIRSF" id="PIRSF019693">
    <property type="entry name" value="VAMP-associated"/>
    <property type="match status" value="1"/>
</dbReference>
<evidence type="ECO:0000256" key="1">
    <source>
        <dbReference type="ARBA" id="ARBA00008932"/>
    </source>
</evidence>
<comment type="similarity">
    <text evidence="1">Belongs to the VAMP-associated protein (VAP) (TC 9.B.17) family.</text>
</comment>
<organism evidence="6 7">
    <name type="scientific">Solanum verrucosum</name>
    <dbReference type="NCBI Taxonomy" id="315347"/>
    <lineage>
        <taxon>Eukaryota</taxon>
        <taxon>Viridiplantae</taxon>
        <taxon>Streptophyta</taxon>
        <taxon>Embryophyta</taxon>
        <taxon>Tracheophyta</taxon>
        <taxon>Spermatophyta</taxon>
        <taxon>Magnoliopsida</taxon>
        <taxon>eudicotyledons</taxon>
        <taxon>Gunneridae</taxon>
        <taxon>Pentapetalae</taxon>
        <taxon>asterids</taxon>
        <taxon>lamiids</taxon>
        <taxon>Solanales</taxon>
        <taxon>Solanaceae</taxon>
        <taxon>Solanoideae</taxon>
        <taxon>Solaneae</taxon>
        <taxon>Solanum</taxon>
    </lineage>
</organism>
<dbReference type="Pfam" id="PF00635">
    <property type="entry name" value="Motile_Sperm"/>
    <property type="match status" value="1"/>
</dbReference>
<dbReference type="InterPro" id="IPR016763">
    <property type="entry name" value="VAP"/>
</dbReference>
<evidence type="ECO:0000259" key="5">
    <source>
        <dbReference type="PROSITE" id="PS50202"/>
    </source>
</evidence>
<dbReference type="SUPFAM" id="SSF49354">
    <property type="entry name" value="PapD-like"/>
    <property type="match status" value="1"/>
</dbReference>
<evidence type="ECO:0000313" key="6">
    <source>
        <dbReference type="EMBL" id="WMV11249.1"/>
    </source>
</evidence>
<sequence>MTTGEFINIYPTELKFPFELRKQSACSMQLSNKTDQYIAFKVKTTNPKKYCVRPNAGVVLPGSSCNVTVTMQTQKEAPPDMQCKDKFLIQSAIAPTGTTNKDVTPEIFNREDGKVIDEFKLRVVYVPANPPSPVPEGSEEGGSPRTSLTEDDSKSTSLPEAVSRSLEESKAKSSPSEMPPPLQLKVKGECSVDLVQADSSTISLRRHKISEFFMCHFSVFSEPLPLTFLNECKERILSLSFRKEVNFATPDLYHFVRTGRQVENLLKCLIIIDMVMVKLALLGPERGLAWSLISRLTDEKASALQQNQKLCQELELVRQEINKSNAGGVSMLFVVLIGLIGLLVGYLIKKT</sequence>
<name>A0AAF0PU97_SOLVR</name>
<feature type="region of interest" description="Disordered" evidence="3">
    <location>
        <begin position="127"/>
        <end position="183"/>
    </location>
</feature>